<organism evidence="1 2">
    <name type="scientific">Hahella chejuensis (strain KCTC 2396)</name>
    <dbReference type="NCBI Taxonomy" id="349521"/>
    <lineage>
        <taxon>Bacteria</taxon>
        <taxon>Pseudomonadati</taxon>
        <taxon>Pseudomonadota</taxon>
        <taxon>Gammaproteobacteria</taxon>
        <taxon>Oceanospirillales</taxon>
        <taxon>Hahellaceae</taxon>
        <taxon>Hahella</taxon>
    </lineage>
</organism>
<protein>
    <submittedName>
        <fullName evidence="1">Uncharacterized protein</fullName>
    </submittedName>
</protein>
<keyword evidence="2" id="KW-1185">Reference proteome</keyword>
<name>Q2SME5_HAHCH</name>
<dbReference type="HOGENOM" id="CLU_3062120_0_0_6"/>
<proteinExistence type="predicted"/>
<dbReference type="KEGG" id="hch:HCH_01312"/>
<reference evidence="1 2" key="1">
    <citation type="journal article" date="2005" name="Nucleic Acids Res.">
        <title>Genomic blueprint of Hahella chejuensis, a marine microbe producing an algicidal agent.</title>
        <authorList>
            <person name="Jeong H."/>
            <person name="Yim J.H."/>
            <person name="Lee C."/>
            <person name="Choi S.-H."/>
            <person name="Park Y.K."/>
            <person name="Yoon S.H."/>
            <person name="Hur C.-G."/>
            <person name="Kang H.-Y."/>
            <person name="Kim D."/>
            <person name="Lee H.H."/>
            <person name="Park K.H."/>
            <person name="Park S.-H."/>
            <person name="Park H.-S."/>
            <person name="Lee H.K."/>
            <person name="Oh T.K."/>
            <person name="Kim J.F."/>
        </authorList>
    </citation>
    <scope>NUCLEOTIDE SEQUENCE [LARGE SCALE GENOMIC DNA]</scope>
    <source>
        <strain evidence="1 2">KCTC 2396</strain>
    </source>
</reference>
<accession>Q2SME5</accession>
<evidence type="ECO:0000313" key="2">
    <source>
        <dbReference type="Proteomes" id="UP000000238"/>
    </source>
</evidence>
<gene>
    <name evidence="1" type="ordered locus">HCH_01312</name>
</gene>
<dbReference type="EMBL" id="CP000155">
    <property type="protein sequence ID" value="ABC28179.1"/>
    <property type="molecule type" value="Genomic_DNA"/>
</dbReference>
<dbReference type="Proteomes" id="UP000000238">
    <property type="component" value="Chromosome"/>
</dbReference>
<evidence type="ECO:0000313" key="1">
    <source>
        <dbReference type="EMBL" id="ABC28179.1"/>
    </source>
</evidence>
<dbReference type="AlphaFoldDB" id="Q2SME5"/>
<sequence>MQALSLQTNGRKLFVCLINSSITRSSCVFRAARFFVCGGAPITQGKEAAELLG</sequence>